<dbReference type="GO" id="GO:0007265">
    <property type="term" value="P:Ras protein signal transduction"/>
    <property type="evidence" value="ECO:0007669"/>
    <property type="project" value="TreeGrafter"/>
</dbReference>
<dbReference type="Proteomes" id="UP000014680">
    <property type="component" value="Unassembled WGS sequence"/>
</dbReference>
<dbReference type="Pfam" id="PF00617">
    <property type="entry name" value="RasGEF"/>
    <property type="match status" value="1"/>
</dbReference>
<dbReference type="Gene3D" id="1.10.840.10">
    <property type="entry name" value="Ras guanine-nucleotide exchange factors catalytic domain"/>
    <property type="match status" value="1"/>
</dbReference>
<keyword evidence="7" id="KW-1185">Reference proteome</keyword>
<gene>
    <name evidence="6" type="ORF">EIN_281740</name>
</gene>
<dbReference type="InterPro" id="IPR000651">
    <property type="entry name" value="Ras-like_Gua-exchang_fac_N"/>
</dbReference>
<dbReference type="SUPFAM" id="SSF48366">
    <property type="entry name" value="Ras GEF"/>
    <property type="match status" value="1"/>
</dbReference>
<dbReference type="PROSITE" id="PS50212">
    <property type="entry name" value="RASGEF_NTER"/>
    <property type="match status" value="1"/>
</dbReference>
<protein>
    <recommendedName>
        <fullName evidence="8">Guanine nucleotide exchange factor</fullName>
    </recommendedName>
</protein>
<dbReference type="PANTHER" id="PTHR23113:SF99">
    <property type="entry name" value="RASGEF DOMAIN-CONTAINING PROTEIN"/>
    <property type="match status" value="1"/>
</dbReference>
<dbReference type="InterPro" id="IPR023578">
    <property type="entry name" value="Ras_GEF_dom_sf"/>
</dbReference>
<evidence type="ECO:0000259" key="5">
    <source>
        <dbReference type="PROSITE" id="PS50212"/>
    </source>
</evidence>
<evidence type="ECO:0000256" key="3">
    <source>
        <dbReference type="SAM" id="MobiDB-lite"/>
    </source>
</evidence>
<dbReference type="KEGG" id="eiv:EIN_281740"/>
<feature type="domain" description="Ras-GEF" evidence="4">
    <location>
        <begin position="702"/>
        <end position="913"/>
    </location>
</feature>
<feature type="region of interest" description="Disordered" evidence="3">
    <location>
        <begin position="346"/>
        <end position="375"/>
    </location>
</feature>
<dbReference type="SMART" id="SM00147">
    <property type="entry name" value="RasGEF"/>
    <property type="match status" value="1"/>
</dbReference>
<dbReference type="PROSITE" id="PS50009">
    <property type="entry name" value="RASGEF_CAT"/>
    <property type="match status" value="1"/>
</dbReference>
<evidence type="ECO:0000256" key="1">
    <source>
        <dbReference type="ARBA" id="ARBA00022658"/>
    </source>
</evidence>
<dbReference type="PANTHER" id="PTHR23113">
    <property type="entry name" value="GUANINE NUCLEOTIDE EXCHANGE FACTOR"/>
    <property type="match status" value="1"/>
</dbReference>
<feature type="domain" description="N-terminal Ras-GEF" evidence="5">
    <location>
        <begin position="558"/>
        <end position="674"/>
    </location>
</feature>
<accession>A0A0A1TX17</accession>
<evidence type="ECO:0008006" key="8">
    <source>
        <dbReference type="Google" id="ProtNLM"/>
    </source>
</evidence>
<reference evidence="6 7" key="1">
    <citation type="submission" date="2012-10" db="EMBL/GenBank/DDBJ databases">
        <authorList>
            <person name="Zafar N."/>
            <person name="Inman J."/>
            <person name="Hall N."/>
            <person name="Lorenzi H."/>
            <person name="Caler E."/>
        </authorList>
    </citation>
    <scope>NUCLEOTIDE SEQUENCE [LARGE SCALE GENOMIC DNA]</scope>
    <source>
        <strain evidence="6 7">IP1</strain>
    </source>
</reference>
<sequence>MTKLQRPRSMLPKSFVDATEIKLDKNKSVETSPQHPSTPEVRRESNERRIKKSVTLFSKKDVAFEVVGPCPFYSATPGCLSVFIVNNRIFYIYDDGVYYTDSNTLELTKTKTISRHTVDLCYSMNTYFSIQSGKVTKSKETKYSTFDSILLPIEISSDDNEVYIINFFGEVQRLNKDGIKHLSFAEKVFRCVTTSENKAFLLSSGRLETSPKTHGKKNIIDIVKGTKIWCVRSDCYIESIDGVVVDNMRMLRVYSGYGEIVGENEETKLCKLRLVDGKYQWEVLKNCEGRQIIGGANFVVLGKPRDVVSFLPFILQARKLTRQIEAYKEYYETPIGMLTNEPELEEKAKTRRSTQRTKSVTDIKKDTGKKKNTRKGSKVEMDVIESLDTFSNTLELFSEPLHSLLKLLWALNMKLTRLYTTPSRDECFGEAIKKFLEDSTKYYLIYAKEFVGFCKNIPKWKTENPWKSYEEVIPNDISRVLFDKRADILTVLFSPFKLLSLFAAQLAELNAFLVETTDEYMFNKNSYNLVLNLLDRVDETLQLGNTTTWGYLYSNENWVLVLSTGTIDDIIEIVQSGPETEVGFSEVFINTITLYSPISVVLGKLLERKGERLPSLYTQNVLEILKLWLKQDPLQFNEVTSSVMQKIEDFLIISKKDSTADLKDEVVKLLNAAKTLKAVVVKELGPMQMNFTPNDLCKGFDDHGHFADIMTYIHKMLFNAITERDIVLFFKKTQPTNIKRITTSFNWLSELLSKLINTCPISFQTVFFDFTVKTAERFYTQHNFFGLCAIVFAFHKVPDFGYVKSNLSKDSQSSIEKFEKICSFENNYSALRNEISKTSPPLIPFGGILTKDLLVVDEMYASFIKKTGHFNVNKLRTIHKVAQLYESYKDKTPLISPRVSHELLDQIRQIHNI</sequence>
<dbReference type="AlphaFoldDB" id="A0A0A1TX17"/>
<dbReference type="OrthoDB" id="20818at2759"/>
<dbReference type="GO" id="GO:0005886">
    <property type="term" value="C:plasma membrane"/>
    <property type="evidence" value="ECO:0007669"/>
    <property type="project" value="TreeGrafter"/>
</dbReference>
<evidence type="ECO:0000256" key="2">
    <source>
        <dbReference type="PROSITE-ProRule" id="PRU00168"/>
    </source>
</evidence>
<proteinExistence type="predicted"/>
<feature type="region of interest" description="Disordered" evidence="3">
    <location>
        <begin position="22"/>
        <end position="47"/>
    </location>
</feature>
<keyword evidence="1 2" id="KW-0344">Guanine-nucleotide releasing factor</keyword>
<dbReference type="RefSeq" id="XP_004185149.1">
    <property type="nucleotide sequence ID" value="XM_004185101.1"/>
</dbReference>
<evidence type="ECO:0000313" key="7">
    <source>
        <dbReference type="Proteomes" id="UP000014680"/>
    </source>
</evidence>
<dbReference type="EMBL" id="KB207030">
    <property type="protein sequence ID" value="ELP85803.1"/>
    <property type="molecule type" value="Genomic_DNA"/>
</dbReference>
<evidence type="ECO:0000259" key="4">
    <source>
        <dbReference type="PROSITE" id="PS50009"/>
    </source>
</evidence>
<dbReference type="GeneID" id="14884771"/>
<name>A0A0A1TX17_ENTIV</name>
<dbReference type="VEuPathDB" id="AmoebaDB:EIN_281740"/>
<dbReference type="InterPro" id="IPR008937">
    <property type="entry name" value="Ras-like_GEF"/>
</dbReference>
<organism evidence="6 7">
    <name type="scientific">Entamoeba invadens IP1</name>
    <dbReference type="NCBI Taxonomy" id="370355"/>
    <lineage>
        <taxon>Eukaryota</taxon>
        <taxon>Amoebozoa</taxon>
        <taxon>Evosea</taxon>
        <taxon>Archamoebae</taxon>
        <taxon>Mastigamoebida</taxon>
        <taxon>Entamoebidae</taxon>
        <taxon>Entamoeba</taxon>
    </lineage>
</organism>
<evidence type="ECO:0000313" key="6">
    <source>
        <dbReference type="EMBL" id="ELP85803.1"/>
    </source>
</evidence>
<dbReference type="InterPro" id="IPR036964">
    <property type="entry name" value="RASGEF_cat_dom_sf"/>
</dbReference>
<dbReference type="InterPro" id="IPR001895">
    <property type="entry name" value="RASGEF_cat_dom"/>
</dbReference>
<dbReference type="GO" id="GO:0005085">
    <property type="term" value="F:guanyl-nucleotide exchange factor activity"/>
    <property type="evidence" value="ECO:0007669"/>
    <property type="project" value="UniProtKB-KW"/>
</dbReference>